<gene>
    <name evidence="5 7" type="primary">rpmF</name>
    <name evidence="7" type="ORF">GCM10007924_28700</name>
</gene>
<comment type="caution">
    <text evidence="7">The sequence shown here is derived from an EMBL/GenBank/DDBJ whole genome shotgun (WGS) entry which is preliminary data.</text>
</comment>
<dbReference type="RefSeq" id="WP_169561704.1">
    <property type="nucleotide sequence ID" value="NZ_BSNF01000008.1"/>
</dbReference>
<evidence type="ECO:0000256" key="3">
    <source>
        <dbReference type="ARBA" id="ARBA00023274"/>
    </source>
</evidence>
<organism evidence="7 8">
    <name type="scientific">Sneathiella chinensis</name>
    <dbReference type="NCBI Taxonomy" id="349750"/>
    <lineage>
        <taxon>Bacteria</taxon>
        <taxon>Pseudomonadati</taxon>
        <taxon>Pseudomonadota</taxon>
        <taxon>Alphaproteobacteria</taxon>
        <taxon>Sneathiellales</taxon>
        <taxon>Sneathiellaceae</taxon>
        <taxon>Sneathiella</taxon>
    </lineage>
</organism>
<dbReference type="Gene3D" id="1.20.5.640">
    <property type="entry name" value="Single helix bin"/>
    <property type="match status" value="1"/>
</dbReference>
<dbReference type="Pfam" id="PF01783">
    <property type="entry name" value="Ribosomal_L32p"/>
    <property type="match status" value="1"/>
</dbReference>
<evidence type="ECO:0000256" key="4">
    <source>
        <dbReference type="ARBA" id="ARBA00035178"/>
    </source>
</evidence>
<evidence type="ECO:0000256" key="5">
    <source>
        <dbReference type="HAMAP-Rule" id="MF_00340"/>
    </source>
</evidence>
<dbReference type="NCBIfam" id="TIGR01031">
    <property type="entry name" value="rpmF_bact"/>
    <property type="match status" value="1"/>
</dbReference>
<dbReference type="Proteomes" id="UP001161409">
    <property type="component" value="Unassembled WGS sequence"/>
</dbReference>
<reference evidence="7" key="2">
    <citation type="submission" date="2023-01" db="EMBL/GenBank/DDBJ databases">
        <title>Draft genome sequence of Sneathiella chinensis strain NBRC 103408.</title>
        <authorList>
            <person name="Sun Q."/>
            <person name="Mori K."/>
        </authorList>
    </citation>
    <scope>NUCLEOTIDE SEQUENCE</scope>
    <source>
        <strain evidence="7">NBRC 103408</strain>
    </source>
</reference>
<evidence type="ECO:0000313" key="8">
    <source>
        <dbReference type="Proteomes" id="UP001161409"/>
    </source>
</evidence>
<dbReference type="HAMAP" id="MF_00340">
    <property type="entry name" value="Ribosomal_bL32"/>
    <property type="match status" value="1"/>
</dbReference>
<accession>A0ABQ5U6V6</accession>
<dbReference type="PANTHER" id="PTHR35534">
    <property type="entry name" value="50S RIBOSOMAL PROTEIN L32"/>
    <property type="match status" value="1"/>
</dbReference>
<evidence type="ECO:0000256" key="1">
    <source>
        <dbReference type="ARBA" id="ARBA00008560"/>
    </source>
</evidence>
<evidence type="ECO:0000313" key="7">
    <source>
        <dbReference type="EMBL" id="GLQ07649.1"/>
    </source>
</evidence>
<keyword evidence="8" id="KW-1185">Reference proteome</keyword>
<keyword evidence="3 5" id="KW-0687">Ribonucleoprotein</keyword>
<dbReference type="GO" id="GO:0005840">
    <property type="term" value="C:ribosome"/>
    <property type="evidence" value="ECO:0007669"/>
    <property type="project" value="UniProtKB-KW"/>
</dbReference>
<dbReference type="SUPFAM" id="SSF57829">
    <property type="entry name" value="Zn-binding ribosomal proteins"/>
    <property type="match status" value="1"/>
</dbReference>
<reference evidence="7" key="1">
    <citation type="journal article" date="2014" name="Int. J. Syst. Evol. Microbiol.">
        <title>Complete genome of a new Firmicutes species belonging to the dominant human colonic microbiota ('Ruminococcus bicirculans') reveals two chromosomes and a selective capacity to utilize plant glucans.</title>
        <authorList>
            <consortium name="NISC Comparative Sequencing Program"/>
            <person name="Wegmann U."/>
            <person name="Louis P."/>
            <person name="Goesmann A."/>
            <person name="Henrissat B."/>
            <person name="Duncan S.H."/>
            <person name="Flint H.J."/>
        </authorList>
    </citation>
    <scope>NUCLEOTIDE SEQUENCE</scope>
    <source>
        <strain evidence="7">NBRC 103408</strain>
    </source>
</reference>
<feature type="region of interest" description="Disordered" evidence="6">
    <location>
        <begin position="1"/>
        <end position="30"/>
    </location>
</feature>
<feature type="compositionally biased region" description="Basic residues" evidence="6">
    <location>
        <begin position="1"/>
        <end position="16"/>
    </location>
</feature>
<dbReference type="EMBL" id="BSNF01000008">
    <property type="protein sequence ID" value="GLQ07649.1"/>
    <property type="molecule type" value="Genomic_DNA"/>
</dbReference>
<comment type="similarity">
    <text evidence="1 5">Belongs to the bacterial ribosomal protein bL32 family.</text>
</comment>
<dbReference type="InterPro" id="IPR044957">
    <property type="entry name" value="Ribosomal_bL32_bact"/>
</dbReference>
<evidence type="ECO:0000256" key="2">
    <source>
        <dbReference type="ARBA" id="ARBA00022980"/>
    </source>
</evidence>
<protein>
    <recommendedName>
        <fullName evidence="4 5">Large ribosomal subunit protein bL32</fullName>
    </recommendedName>
</protein>
<name>A0ABQ5U6V6_9PROT</name>
<sequence>MAVPKKKTTKSKRNMRRAHDALSGTQASECPNCGELKRPHHICGSCGHYDDREVLDTAEVL</sequence>
<dbReference type="InterPro" id="IPR011332">
    <property type="entry name" value="Ribosomal_zn-bd"/>
</dbReference>
<evidence type="ECO:0000256" key="6">
    <source>
        <dbReference type="SAM" id="MobiDB-lite"/>
    </source>
</evidence>
<dbReference type="InterPro" id="IPR002677">
    <property type="entry name" value="Ribosomal_bL32"/>
</dbReference>
<dbReference type="PANTHER" id="PTHR35534:SF1">
    <property type="entry name" value="LARGE RIBOSOMAL SUBUNIT PROTEIN BL32"/>
    <property type="match status" value="1"/>
</dbReference>
<proteinExistence type="inferred from homology"/>
<keyword evidence="2 5" id="KW-0689">Ribosomal protein</keyword>